<dbReference type="EMBL" id="CALNXK010000216">
    <property type="protein sequence ID" value="CAH3176709.1"/>
    <property type="molecule type" value="Genomic_DNA"/>
</dbReference>
<dbReference type="Gene3D" id="3.40.390.10">
    <property type="entry name" value="Collagenase (Catalytic Domain)"/>
    <property type="match status" value="1"/>
</dbReference>
<evidence type="ECO:0000259" key="8">
    <source>
        <dbReference type="PROSITE" id="PS51864"/>
    </source>
</evidence>
<evidence type="ECO:0000313" key="10">
    <source>
        <dbReference type="Proteomes" id="UP001159405"/>
    </source>
</evidence>
<feature type="signal peptide" evidence="7">
    <location>
        <begin position="1"/>
        <end position="20"/>
    </location>
</feature>
<dbReference type="PRINTS" id="PR00480">
    <property type="entry name" value="ASTACIN"/>
</dbReference>
<evidence type="ECO:0000256" key="1">
    <source>
        <dbReference type="ARBA" id="ARBA00022670"/>
    </source>
</evidence>
<evidence type="ECO:0000256" key="6">
    <source>
        <dbReference type="PROSITE-ProRule" id="PRU01211"/>
    </source>
</evidence>
<comment type="caution">
    <text evidence="6">Lacks conserved residue(s) required for the propagation of feature annotation.</text>
</comment>
<keyword evidence="7" id="KW-0732">Signal</keyword>
<dbReference type="CDD" id="cd04280">
    <property type="entry name" value="ZnMc_astacin_like"/>
    <property type="match status" value="1"/>
</dbReference>
<sequence length="261" mass="28653">MIADTMKLLVVLLVAGIALAENPEENTNELGLFEGDIILTPAQRFAVDMGLDLNGGFTRGSSAYSRRQWPNGVVPYTFDPTISSEPIAVKAITAAMNEWSSKTCITFKKRTTEKDYVEFFKGKGCSSYVGRISGKQIINLARGCWQMGTVAHEMAHALGFYHEQSRPDRDDYVTIRTENIKAGFEVNFKKQSSYSVDSLGTPYDYGSIMHYGASYFSKNGQPTIVVKKPGAQIGQRRGPSAIDVKQMNLLYKCKNTGGGGG</sequence>
<dbReference type="PROSITE" id="PS51864">
    <property type="entry name" value="ASTACIN"/>
    <property type="match status" value="1"/>
</dbReference>
<proteinExistence type="predicted"/>
<reference evidence="9 10" key="1">
    <citation type="submission" date="2022-05" db="EMBL/GenBank/DDBJ databases">
        <authorList>
            <consortium name="Genoscope - CEA"/>
            <person name="William W."/>
        </authorList>
    </citation>
    <scope>NUCLEOTIDE SEQUENCE [LARGE SCALE GENOMIC DNA]</scope>
</reference>
<dbReference type="InterPro" id="IPR006026">
    <property type="entry name" value="Peptidase_Metallo"/>
</dbReference>
<feature type="binding site" evidence="6">
    <location>
        <position position="156"/>
    </location>
    <ligand>
        <name>Zn(2+)</name>
        <dbReference type="ChEBI" id="CHEBI:29105"/>
        <note>catalytic</note>
    </ligand>
</feature>
<protein>
    <recommendedName>
        <fullName evidence="7">Metalloendopeptidase</fullName>
        <ecNumber evidence="7">3.4.24.-</ecNumber>
    </recommendedName>
</protein>
<accession>A0ABN8RFL8</accession>
<dbReference type="InterPro" id="IPR024079">
    <property type="entry name" value="MetalloPept_cat_dom_sf"/>
</dbReference>
<dbReference type="InterPro" id="IPR034035">
    <property type="entry name" value="Astacin-like_dom"/>
</dbReference>
<keyword evidence="5 6" id="KW-0482">Metalloprotease</keyword>
<evidence type="ECO:0000256" key="3">
    <source>
        <dbReference type="ARBA" id="ARBA00022801"/>
    </source>
</evidence>
<dbReference type="EC" id="3.4.24.-" evidence="7"/>
<dbReference type="InterPro" id="IPR001506">
    <property type="entry name" value="Peptidase_M12A"/>
</dbReference>
<gene>
    <name evidence="9" type="ORF">PLOB_00018434</name>
</gene>
<keyword evidence="4 6" id="KW-0862">Zinc</keyword>
<feature type="domain" description="Peptidase M12A" evidence="8">
    <location>
        <begin position="62"/>
        <end position="254"/>
    </location>
</feature>
<feature type="binding site" evidence="6">
    <location>
        <position position="152"/>
    </location>
    <ligand>
        <name>Zn(2+)</name>
        <dbReference type="ChEBI" id="CHEBI:29105"/>
        <note>catalytic</note>
    </ligand>
</feature>
<comment type="caution">
    <text evidence="9">The sequence shown here is derived from an EMBL/GenBank/DDBJ whole genome shotgun (WGS) entry which is preliminary data.</text>
</comment>
<dbReference type="SMART" id="SM00235">
    <property type="entry name" value="ZnMc"/>
    <property type="match status" value="1"/>
</dbReference>
<feature type="active site" evidence="6">
    <location>
        <position position="153"/>
    </location>
</feature>
<dbReference type="PANTHER" id="PTHR10127">
    <property type="entry name" value="DISCOIDIN, CUB, EGF, LAMININ , AND ZINC METALLOPROTEASE DOMAIN CONTAINING"/>
    <property type="match status" value="1"/>
</dbReference>
<keyword evidence="1 6" id="KW-0645">Protease</keyword>
<dbReference type="Pfam" id="PF01400">
    <property type="entry name" value="Astacin"/>
    <property type="match status" value="1"/>
</dbReference>
<keyword evidence="10" id="KW-1185">Reference proteome</keyword>
<keyword evidence="3 6" id="KW-0378">Hydrolase</keyword>
<comment type="cofactor">
    <cofactor evidence="6 7">
        <name>Zn(2+)</name>
        <dbReference type="ChEBI" id="CHEBI:29105"/>
    </cofactor>
    <text evidence="6 7">Binds 1 zinc ion per subunit.</text>
</comment>
<name>A0ABN8RFL8_9CNID</name>
<feature type="non-terminal residue" evidence="9">
    <location>
        <position position="261"/>
    </location>
</feature>
<organism evidence="9 10">
    <name type="scientific">Porites lobata</name>
    <dbReference type="NCBI Taxonomy" id="104759"/>
    <lineage>
        <taxon>Eukaryota</taxon>
        <taxon>Metazoa</taxon>
        <taxon>Cnidaria</taxon>
        <taxon>Anthozoa</taxon>
        <taxon>Hexacorallia</taxon>
        <taxon>Scleractinia</taxon>
        <taxon>Fungiina</taxon>
        <taxon>Poritidae</taxon>
        <taxon>Porites</taxon>
    </lineage>
</organism>
<evidence type="ECO:0000256" key="5">
    <source>
        <dbReference type="ARBA" id="ARBA00023049"/>
    </source>
</evidence>
<evidence type="ECO:0000256" key="2">
    <source>
        <dbReference type="ARBA" id="ARBA00022723"/>
    </source>
</evidence>
<dbReference type="SUPFAM" id="SSF55486">
    <property type="entry name" value="Metalloproteases ('zincins'), catalytic domain"/>
    <property type="match status" value="1"/>
</dbReference>
<dbReference type="PANTHER" id="PTHR10127:SF780">
    <property type="entry name" value="METALLOENDOPEPTIDASE"/>
    <property type="match status" value="1"/>
</dbReference>
<feature type="binding site" evidence="6">
    <location>
        <position position="162"/>
    </location>
    <ligand>
        <name>Zn(2+)</name>
        <dbReference type="ChEBI" id="CHEBI:29105"/>
        <note>catalytic</note>
    </ligand>
</feature>
<evidence type="ECO:0000313" key="9">
    <source>
        <dbReference type="EMBL" id="CAH3176709.1"/>
    </source>
</evidence>
<dbReference type="Proteomes" id="UP001159405">
    <property type="component" value="Unassembled WGS sequence"/>
</dbReference>
<feature type="chain" id="PRO_5044999125" description="Metalloendopeptidase" evidence="7">
    <location>
        <begin position="21"/>
        <end position="261"/>
    </location>
</feature>
<evidence type="ECO:0000256" key="7">
    <source>
        <dbReference type="RuleBase" id="RU361183"/>
    </source>
</evidence>
<evidence type="ECO:0000256" key="4">
    <source>
        <dbReference type="ARBA" id="ARBA00022833"/>
    </source>
</evidence>
<keyword evidence="2 6" id="KW-0479">Metal-binding</keyword>